<evidence type="ECO:0000313" key="4">
    <source>
        <dbReference type="Proteomes" id="UP000253529"/>
    </source>
</evidence>
<organism evidence="3 4">
    <name type="scientific">Roseiarcus fermentans</name>
    <dbReference type="NCBI Taxonomy" id="1473586"/>
    <lineage>
        <taxon>Bacteria</taxon>
        <taxon>Pseudomonadati</taxon>
        <taxon>Pseudomonadota</taxon>
        <taxon>Alphaproteobacteria</taxon>
        <taxon>Hyphomicrobiales</taxon>
        <taxon>Roseiarcaceae</taxon>
        <taxon>Roseiarcus</taxon>
    </lineage>
</organism>
<dbReference type="InterPro" id="IPR014710">
    <property type="entry name" value="RmlC-like_jellyroll"/>
</dbReference>
<feature type="region of interest" description="Disordered" evidence="1">
    <location>
        <begin position="32"/>
        <end position="52"/>
    </location>
</feature>
<dbReference type="EMBL" id="QNRK01000039">
    <property type="protein sequence ID" value="RBP04558.1"/>
    <property type="molecule type" value="Genomic_DNA"/>
</dbReference>
<evidence type="ECO:0000256" key="1">
    <source>
        <dbReference type="SAM" id="MobiDB-lite"/>
    </source>
</evidence>
<dbReference type="InterPro" id="IPR013096">
    <property type="entry name" value="Cupin_2"/>
</dbReference>
<dbReference type="Gene3D" id="2.60.120.10">
    <property type="entry name" value="Jelly Rolls"/>
    <property type="match status" value="1"/>
</dbReference>
<dbReference type="SUPFAM" id="SSF51182">
    <property type="entry name" value="RmlC-like cupins"/>
    <property type="match status" value="1"/>
</dbReference>
<dbReference type="OrthoDB" id="7273817at2"/>
<proteinExistence type="predicted"/>
<reference evidence="3 4" key="1">
    <citation type="submission" date="2018-06" db="EMBL/GenBank/DDBJ databases">
        <title>Genomic Encyclopedia of Type Strains, Phase IV (KMG-IV): sequencing the most valuable type-strain genomes for metagenomic binning, comparative biology and taxonomic classification.</title>
        <authorList>
            <person name="Goeker M."/>
        </authorList>
    </citation>
    <scope>NUCLEOTIDE SEQUENCE [LARGE SCALE GENOMIC DNA]</scope>
    <source>
        <strain evidence="3 4">DSM 24875</strain>
    </source>
</reference>
<gene>
    <name evidence="3" type="ORF">DFR50_13935</name>
</gene>
<dbReference type="InterPro" id="IPR011051">
    <property type="entry name" value="RmlC_Cupin_sf"/>
</dbReference>
<dbReference type="Proteomes" id="UP000253529">
    <property type="component" value="Unassembled WGS sequence"/>
</dbReference>
<dbReference type="RefSeq" id="WP_113892123.1">
    <property type="nucleotide sequence ID" value="NZ_QNRK01000039.1"/>
</dbReference>
<evidence type="ECO:0000313" key="3">
    <source>
        <dbReference type="EMBL" id="RBP04558.1"/>
    </source>
</evidence>
<comment type="caution">
    <text evidence="3">The sequence shown here is derived from an EMBL/GenBank/DDBJ whole genome shotgun (WGS) entry which is preliminary data.</text>
</comment>
<name>A0A366EQ97_9HYPH</name>
<sequence>MIGFGVVRNIAVPVVLVGAMMAASAYGESSMSSSAAKEGPASASTINDSVPPGQVTRLTEQNVMLRAVTAQGEEELIIKGVRPAGTRAPIHTHPYGGSTCVLEGAMTLYMQDSAPVTKSAGSCYYMPPGMAMSGANEGTVPAVLIDWFITPKGIGPWKVIEPGHQDIADQFGGD</sequence>
<keyword evidence="4" id="KW-1185">Reference proteome</keyword>
<evidence type="ECO:0000259" key="2">
    <source>
        <dbReference type="Pfam" id="PF07883"/>
    </source>
</evidence>
<dbReference type="Pfam" id="PF07883">
    <property type="entry name" value="Cupin_2"/>
    <property type="match status" value="1"/>
</dbReference>
<protein>
    <submittedName>
        <fullName evidence="3">Cupin domain</fullName>
    </submittedName>
</protein>
<feature type="domain" description="Cupin type-2" evidence="2">
    <location>
        <begin position="83"/>
        <end position="148"/>
    </location>
</feature>
<accession>A0A366EQ97</accession>
<dbReference type="AlphaFoldDB" id="A0A366EQ97"/>